<sequence>MEKPKEKKNKVMVAIGDDDHSYKALMWTLDYVKELSSDYKLLIFASQPLPPNLTCNYTLAQGPFGVHHSVFSTPELMTSLLERNKKVALDLLEKAKKICLNYGVKAETITEVGEPKEIICNIVQKHNISLLVIGNNGGGSLKRVFQGSLSDYCMNNVKCPVLLVKGPN</sequence>
<dbReference type="InterPro" id="IPR006015">
    <property type="entry name" value="Universal_stress_UspA"/>
</dbReference>
<dbReference type="CDD" id="cd23659">
    <property type="entry name" value="USP_At3g01520-like"/>
    <property type="match status" value="1"/>
</dbReference>
<accession>A0AAV8U924</accession>
<keyword evidence="3" id="KW-1185">Reference proteome</keyword>
<dbReference type="Pfam" id="PF00582">
    <property type="entry name" value="Usp"/>
    <property type="match status" value="1"/>
</dbReference>
<dbReference type="InterPro" id="IPR006016">
    <property type="entry name" value="UspA"/>
</dbReference>
<feature type="domain" description="UspA" evidence="1">
    <location>
        <begin position="81"/>
        <end position="165"/>
    </location>
</feature>
<gene>
    <name evidence="2" type="ORF">K2173_017110</name>
</gene>
<organism evidence="2 3">
    <name type="scientific">Erythroxylum novogranatense</name>
    <dbReference type="NCBI Taxonomy" id="1862640"/>
    <lineage>
        <taxon>Eukaryota</taxon>
        <taxon>Viridiplantae</taxon>
        <taxon>Streptophyta</taxon>
        <taxon>Embryophyta</taxon>
        <taxon>Tracheophyta</taxon>
        <taxon>Spermatophyta</taxon>
        <taxon>Magnoliopsida</taxon>
        <taxon>eudicotyledons</taxon>
        <taxon>Gunneridae</taxon>
        <taxon>Pentapetalae</taxon>
        <taxon>rosids</taxon>
        <taxon>fabids</taxon>
        <taxon>Malpighiales</taxon>
        <taxon>Erythroxylaceae</taxon>
        <taxon>Erythroxylum</taxon>
    </lineage>
</organism>
<dbReference type="PANTHER" id="PTHR31964">
    <property type="entry name" value="ADENINE NUCLEOTIDE ALPHA HYDROLASES-LIKE SUPERFAMILY PROTEIN"/>
    <property type="match status" value="1"/>
</dbReference>
<evidence type="ECO:0000313" key="2">
    <source>
        <dbReference type="EMBL" id="KAJ8774664.1"/>
    </source>
</evidence>
<name>A0AAV8U924_9ROSI</name>
<dbReference type="InterPro" id="IPR014729">
    <property type="entry name" value="Rossmann-like_a/b/a_fold"/>
</dbReference>
<dbReference type="Gene3D" id="3.40.50.620">
    <property type="entry name" value="HUPs"/>
    <property type="match status" value="1"/>
</dbReference>
<evidence type="ECO:0000259" key="1">
    <source>
        <dbReference type="Pfam" id="PF00582"/>
    </source>
</evidence>
<dbReference type="PRINTS" id="PR01438">
    <property type="entry name" value="UNVRSLSTRESS"/>
</dbReference>
<comment type="caution">
    <text evidence="2">The sequence shown here is derived from an EMBL/GenBank/DDBJ whole genome shotgun (WGS) entry which is preliminary data.</text>
</comment>
<reference evidence="2 3" key="1">
    <citation type="submission" date="2021-09" db="EMBL/GenBank/DDBJ databases">
        <title>Genomic insights and catalytic innovation underlie evolution of tropane alkaloids biosynthesis.</title>
        <authorList>
            <person name="Wang Y.-J."/>
            <person name="Tian T."/>
            <person name="Huang J.-P."/>
            <person name="Huang S.-X."/>
        </authorList>
    </citation>
    <scope>NUCLEOTIDE SEQUENCE [LARGE SCALE GENOMIC DNA]</scope>
    <source>
        <strain evidence="2">KIB-2018</strain>
        <tissue evidence="2">Leaf</tissue>
    </source>
</reference>
<dbReference type="PANTHER" id="PTHR31964:SF134">
    <property type="entry name" value="ADENINE NUCLEOTIDE ALPHA HYDROLASES-LIKE SUPERFAMILY PROTEIN"/>
    <property type="match status" value="1"/>
</dbReference>
<dbReference type="EMBL" id="JAIWQS010000001">
    <property type="protein sequence ID" value="KAJ8774664.1"/>
    <property type="molecule type" value="Genomic_DNA"/>
</dbReference>
<evidence type="ECO:0000313" key="3">
    <source>
        <dbReference type="Proteomes" id="UP001159364"/>
    </source>
</evidence>
<proteinExistence type="predicted"/>
<protein>
    <recommendedName>
        <fullName evidence="1">UspA domain-containing protein</fullName>
    </recommendedName>
</protein>
<dbReference type="SUPFAM" id="SSF52402">
    <property type="entry name" value="Adenine nucleotide alpha hydrolases-like"/>
    <property type="match status" value="1"/>
</dbReference>
<dbReference type="Proteomes" id="UP001159364">
    <property type="component" value="Linkage Group LG01"/>
</dbReference>
<dbReference type="AlphaFoldDB" id="A0AAV8U924"/>